<dbReference type="EMBL" id="LSYU01000044">
    <property type="protein sequence ID" value="KXX64866.1"/>
    <property type="molecule type" value="Genomic_DNA"/>
</dbReference>
<comment type="subcellular location">
    <subcellularLocation>
        <location evidence="1 6">Bacterial flagellum basal body</location>
    </subcellularLocation>
</comment>
<dbReference type="Proteomes" id="UP000075766">
    <property type="component" value="Unassembled WGS sequence"/>
</dbReference>
<sequence>MSLSLDKALGIQPAAVRVRAQRLELLASNLANADTPNYKAQDIDFRTALATQVERDDLLRLEQTQQGHLPPPRADLDSAMAPLYRIPSQPSLDGNTVDPQFERAAFAENAMQFQSSLEFLNRRVSGIRSALRKE</sequence>
<keyword evidence="8" id="KW-0282">Flagellum</keyword>
<keyword evidence="8" id="KW-0969">Cilium</keyword>
<evidence type="ECO:0000256" key="4">
    <source>
        <dbReference type="ARBA" id="ARBA00023143"/>
    </source>
</evidence>
<comment type="similarity">
    <text evidence="2 6">Belongs to the flagella basal body rod proteins family.</text>
</comment>
<proteinExistence type="inferred from homology"/>
<dbReference type="InterPro" id="IPR001444">
    <property type="entry name" value="Flag_bb_rod_N"/>
</dbReference>
<dbReference type="PANTHER" id="PTHR30435:SF12">
    <property type="entry name" value="FLAGELLAR BASAL BODY ROD PROTEIN FLGB"/>
    <property type="match status" value="1"/>
</dbReference>
<dbReference type="NCBIfam" id="TIGR01396">
    <property type="entry name" value="FlgB"/>
    <property type="match status" value="1"/>
</dbReference>
<keyword evidence="9" id="KW-1185">Reference proteome</keyword>
<gene>
    <name evidence="8" type="primary">flgB</name>
    <name evidence="8" type="ORF">AY586_01940</name>
</gene>
<evidence type="ECO:0000313" key="8">
    <source>
        <dbReference type="EMBL" id="KXX64866.1"/>
    </source>
</evidence>
<dbReference type="Pfam" id="PF00460">
    <property type="entry name" value="Flg_bb_rod"/>
    <property type="match status" value="1"/>
</dbReference>
<comment type="caution">
    <text evidence="8">The sequence shown here is derived from an EMBL/GenBank/DDBJ whole genome shotgun (WGS) entry which is preliminary data.</text>
</comment>
<name>A0ABR5VGL5_MARGR</name>
<comment type="function">
    <text evidence="5 6">Structural component of flagellum, the bacterial motility apparatus. Part of the rod structure of flagellar basal body.</text>
</comment>
<evidence type="ECO:0000313" key="9">
    <source>
        <dbReference type="Proteomes" id="UP000075766"/>
    </source>
</evidence>
<dbReference type="RefSeq" id="WP_062274508.1">
    <property type="nucleotide sequence ID" value="NZ_LSYU01000044.1"/>
</dbReference>
<evidence type="ECO:0000256" key="2">
    <source>
        <dbReference type="ARBA" id="ARBA00009677"/>
    </source>
</evidence>
<protein>
    <recommendedName>
        <fullName evidence="3 6">Flagellar basal body rod protein FlgB</fullName>
    </recommendedName>
</protein>
<evidence type="ECO:0000256" key="6">
    <source>
        <dbReference type="PIRNR" id="PIRNR002889"/>
    </source>
</evidence>
<dbReference type="InterPro" id="IPR006300">
    <property type="entry name" value="FlgB"/>
</dbReference>
<comment type="subunit">
    <text evidence="6">The basal body constitutes a major portion of the flagellar organelle and consists of a number of rings mounted on a central rod.</text>
</comment>
<reference evidence="8 9" key="1">
    <citation type="submission" date="2016-02" db="EMBL/GenBank/DDBJ databases">
        <title>Genome sequence of Marichromatium gracile YL-28, a purple sulfur bacterium.</title>
        <authorList>
            <person name="Zhao C."/>
            <person name="Hong X."/>
            <person name="Chen S."/>
            <person name="Yang S."/>
        </authorList>
    </citation>
    <scope>NUCLEOTIDE SEQUENCE [LARGE SCALE GENOMIC DNA]</scope>
    <source>
        <strain evidence="8 9">YL28</strain>
    </source>
</reference>
<feature type="domain" description="Flagellar basal body rod protein N-terminal" evidence="7">
    <location>
        <begin position="19"/>
        <end position="39"/>
    </location>
</feature>
<dbReference type="PIRSF" id="PIRSF002889">
    <property type="entry name" value="Rod_FlgB"/>
    <property type="match status" value="1"/>
</dbReference>
<evidence type="ECO:0000256" key="1">
    <source>
        <dbReference type="ARBA" id="ARBA00004117"/>
    </source>
</evidence>
<accession>A0ABR5VGL5</accession>
<dbReference type="PANTHER" id="PTHR30435">
    <property type="entry name" value="FLAGELLAR PROTEIN"/>
    <property type="match status" value="1"/>
</dbReference>
<evidence type="ECO:0000259" key="7">
    <source>
        <dbReference type="Pfam" id="PF00460"/>
    </source>
</evidence>
<keyword evidence="8" id="KW-0966">Cell projection</keyword>
<organism evidence="8 9">
    <name type="scientific">Marichromatium gracile</name>
    <name type="common">Chromatium gracile</name>
    <dbReference type="NCBI Taxonomy" id="1048"/>
    <lineage>
        <taxon>Bacteria</taxon>
        <taxon>Pseudomonadati</taxon>
        <taxon>Pseudomonadota</taxon>
        <taxon>Gammaproteobacteria</taxon>
        <taxon>Chromatiales</taxon>
        <taxon>Chromatiaceae</taxon>
        <taxon>Marichromatium</taxon>
    </lineage>
</organism>
<keyword evidence="4 6" id="KW-0975">Bacterial flagellum</keyword>
<evidence type="ECO:0000256" key="3">
    <source>
        <dbReference type="ARBA" id="ARBA00014376"/>
    </source>
</evidence>
<evidence type="ECO:0000256" key="5">
    <source>
        <dbReference type="ARBA" id="ARBA00024934"/>
    </source>
</evidence>